<name>A0A285T645_9FIRM</name>
<dbReference type="Proteomes" id="UP000219563">
    <property type="component" value="Unassembled WGS sequence"/>
</dbReference>
<organism evidence="1 2">
    <name type="scientific">Pseudobutyrivibrio ruminis DSM 9787</name>
    <dbReference type="NCBI Taxonomy" id="1123011"/>
    <lineage>
        <taxon>Bacteria</taxon>
        <taxon>Bacillati</taxon>
        <taxon>Bacillota</taxon>
        <taxon>Clostridia</taxon>
        <taxon>Lachnospirales</taxon>
        <taxon>Lachnospiraceae</taxon>
        <taxon>Pseudobutyrivibrio</taxon>
    </lineage>
</organism>
<proteinExistence type="predicted"/>
<dbReference type="RefSeq" id="WP_097077199.1">
    <property type="nucleotide sequence ID" value="NZ_OBMR01000014.1"/>
</dbReference>
<dbReference type="AlphaFoldDB" id="A0A285T645"/>
<dbReference type="InterPro" id="IPR043743">
    <property type="entry name" value="DUF5688"/>
</dbReference>
<evidence type="ECO:0000313" key="1">
    <source>
        <dbReference type="EMBL" id="SOC16494.1"/>
    </source>
</evidence>
<dbReference type="Pfam" id="PF18941">
    <property type="entry name" value="DUF5688"/>
    <property type="match status" value="1"/>
</dbReference>
<gene>
    <name evidence="1" type="ORF">SAMN02910411_0419</name>
</gene>
<protein>
    <submittedName>
        <fullName evidence="1">Uncharacterized protein</fullName>
    </submittedName>
</protein>
<accession>A0A285T645</accession>
<sequence length="278" mass="31087">MRITKGLIEKVNGELKDKGYFVEKTMVNKNNEVKTGLVIKKIDDEERMVCPTIYIGEMTCFDEVMRYALEVISREVPSIDMEHILDKEYILGHVKAQMVSAGNVILEPGVVYRDYLDMAIVYRVEVGEIDGGQGSFLIRDGVIEKVGLTEEDLFEVVNHDMRFDTKTLAETLANMMGQEVPFDLGLPEIYVVTSESMIHGAGVLCSEFLGELREKLEGDFFILPSSVHEILVLKDEFGPSAIELLELVKTVNATEVAPCDKLTDSVYKYDATGLSKVA</sequence>
<dbReference type="EMBL" id="OBMR01000014">
    <property type="protein sequence ID" value="SOC16494.1"/>
    <property type="molecule type" value="Genomic_DNA"/>
</dbReference>
<evidence type="ECO:0000313" key="2">
    <source>
        <dbReference type="Proteomes" id="UP000219563"/>
    </source>
</evidence>
<reference evidence="1 2" key="1">
    <citation type="submission" date="2017-08" db="EMBL/GenBank/DDBJ databases">
        <authorList>
            <person name="de Groot N.N."/>
        </authorList>
    </citation>
    <scope>NUCLEOTIDE SEQUENCE [LARGE SCALE GENOMIC DNA]</scope>
    <source>
        <strain evidence="1 2">DSM 9787</strain>
    </source>
</reference>